<proteinExistence type="predicted"/>
<gene>
    <name evidence="1" type="ORF">K0M31_011826</name>
</gene>
<evidence type="ECO:0000313" key="1">
    <source>
        <dbReference type="EMBL" id="KAK1134041.1"/>
    </source>
</evidence>
<organism evidence="1 2">
    <name type="scientific">Melipona bicolor</name>
    <dbReference type="NCBI Taxonomy" id="60889"/>
    <lineage>
        <taxon>Eukaryota</taxon>
        <taxon>Metazoa</taxon>
        <taxon>Ecdysozoa</taxon>
        <taxon>Arthropoda</taxon>
        <taxon>Hexapoda</taxon>
        <taxon>Insecta</taxon>
        <taxon>Pterygota</taxon>
        <taxon>Neoptera</taxon>
        <taxon>Endopterygota</taxon>
        <taxon>Hymenoptera</taxon>
        <taxon>Apocrita</taxon>
        <taxon>Aculeata</taxon>
        <taxon>Apoidea</taxon>
        <taxon>Anthophila</taxon>
        <taxon>Apidae</taxon>
        <taxon>Melipona</taxon>
    </lineage>
</organism>
<comment type="caution">
    <text evidence="1">The sequence shown here is derived from an EMBL/GenBank/DDBJ whole genome shotgun (WGS) entry which is preliminary data.</text>
</comment>
<reference evidence="1" key="1">
    <citation type="submission" date="2021-10" db="EMBL/GenBank/DDBJ databases">
        <title>Melipona bicolor Genome sequencing and assembly.</title>
        <authorList>
            <person name="Araujo N.S."/>
            <person name="Arias M.C."/>
        </authorList>
    </citation>
    <scope>NUCLEOTIDE SEQUENCE</scope>
    <source>
        <strain evidence="1">USP_2M_L1-L4_2017</strain>
        <tissue evidence="1">Whole body</tissue>
    </source>
</reference>
<evidence type="ECO:0000313" key="2">
    <source>
        <dbReference type="Proteomes" id="UP001177670"/>
    </source>
</evidence>
<keyword evidence="2" id="KW-1185">Reference proteome</keyword>
<dbReference type="EMBL" id="JAHYIQ010000003">
    <property type="protein sequence ID" value="KAK1134041.1"/>
    <property type="molecule type" value="Genomic_DNA"/>
</dbReference>
<sequence length="216" mass="24241">MVGVIAGTCAAEEPEEPDGRAFSHFDDRGCSVTSTCKIEVLRCKTDENECYRDIEDVDFGNDEDRRGGEQKQRRVLLIFYFPSEEDTVRLGFQSFGAKAADLVRGFCGFRDAEIDTTRAKGRNPCDVPPRSREALDPWRLGFSGNRQGNLHLSWTEFVGTPTFVCLEVCRVSVCLTVGVGRPLFPAARRVSQRNKVEQVLFAKSYLRNAIYAITRA</sequence>
<accession>A0AA40GAH3</accession>
<dbReference type="Proteomes" id="UP001177670">
    <property type="component" value="Unassembled WGS sequence"/>
</dbReference>
<dbReference type="AlphaFoldDB" id="A0AA40GAH3"/>
<protein>
    <submittedName>
        <fullName evidence="1">Uncharacterized protein</fullName>
    </submittedName>
</protein>
<name>A0AA40GAH3_9HYME</name>